<dbReference type="WBParaSite" id="ACOC_0000355801-mRNA-1">
    <property type="protein sequence ID" value="ACOC_0000355801-mRNA-1"/>
    <property type="gene ID" value="ACOC_0000355801"/>
</dbReference>
<dbReference type="Proteomes" id="UP000267027">
    <property type="component" value="Unassembled WGS sequence"/>
</dbReference>
<dbReference type="AlphaFoldDB" id="A0A0R3PGV8"/>
<reference evidence="3" key="1">
    <citation type="submission" date="2017-02" db="UniProtKB">
        <authorList>
            <consortium name="WormBaseParasite"/>
        </authorList>
    </citation>
    <scope>IDENTIFICATION</scope>
</reference>
<protein>
    <submittedName>
        <fullName evidence="3">Reverse transcriptase domain-containing protein</fullName>
    </submittedName>
</protein>
<evidence type="ECO:0000313" key="1">
    <source>
        <dbReference type="EMBL" id="VDM55144.1"/>
    </source>
</evidence>
<keyword evidence="2" id="KW-1185">Reference proteome</keyword>
<evidence type="ECO:0000313" key="2">
    <source>
        <dbReference type="Proteomes" id="UP000267027"/>
    </source>
</evidence>
<dbReference type="EMBL" id="UYYA01001128">
    <property type="protein sequence ID" value="VDM55144.1"/>
    <property type="molecule type" value="Genomic_DNA"/>
</dbReference>
<evidence type="ECO:0000313" key="3">
    <source>
        <dbReference type="WBParaSite" id="ACOC_0000355801-mRNA-1"/>
    </source>
</evidence>
<organism evidence="3">
    <name type="scientific">Angiostrongylus costaricensis</name>
    <name type="common">Nematode worm</name>
    <dbReference type="NCBI Taxonomy" id="334426"/>
    <lineage>
        <taxon>Eukaryota</taxon>
        <taxon>Metazoa</taxon>
        <taxon>Ecdysozoa</taxon>
        <taxon>Nematoda</taxon>
        <taxon>Chromadorea</taxon>
        <taxon>Rhabditida</taxon>
        <taxon>Rhabditina</taxon>
        <taxon>Rhabditomorpha</taxon>
        <taxon>Strongyloidea</taxon>
        <taxon>Metastrongylidae</taxon>
        <taxon>Angiostrongylus</taxon>
    </lineage>
</organism>
<proteinExistence type="predicted"/>
<gene>
    <name evidence="1" type="ORF">ACOC_LOCUS3559</name>
</gene>
<reference evidence="1 2" key="2">
    <citation type="submission" date="2018-11" db="EMBL/GenBank/DDBJ databases">
        <authorList>
            <consortium name="Pathogen Informatics"/>
        </authorList>
    </citation>
    <scope>NUCLEOTIDE SEQUENCE [LARGE SCALE GENOMIC DNA]</scope>
    <source>
        <strain evidence="1 2">Costa Rica</strain>
    </source>
</reference>
<sequence>MKEDGHVAPAVLITEIRYAISSVKNRTAPGLESIDKVSSFYNDVKRSVRQRDTISPKLFAATLDNVIPALEWDNMRVEIDARQLQHLGCADDVVFITTSINQTERMLVDFDKAFGKTCLQRCS</sequence>
<name>A0A0R3PGV8_ANGCS</name>
<dbReference type="OrthoDB" id="410104at2759"/>
<accession>A0A0R3PGV8</accession>